<dbReference type="PROSITE" id="PS51318">
    <property type="entry name" value="TAT"/>
    <property type="match status" value="1"/>
</dbReference>
<dbReference type="SUPFAM" id="SSF51445">
    <property type="entry name" value="(Trans)glycosidases"/>
    <property type="match status" value="1"/>
</dbReference>
<keyword evidence="5" id="KW-0326">Glycosidase</keyword>
<dbReference type="InterPro" id="IPR006101">
    <property type="entry name" value="Glyco_hydro_2"/>
</dbReference>
<dbReference type="InterPro" id="IPR006102">
    <property type="entry name" value="Ig-like_GH2"/>
</dbReference>
<dbReference type="Pfam" id="PF00703">
    <property type="entry name" value="Glyco_hydro_2"/>
    <property type="match status" value="1"/>
</dbReference>
<dbReference type="Pfam" id="PF02836">
    <property type="entry name" value="Glyco_hydro_2_C"/>
    <property type="match status" value="1"/>
</dbReference>
<dbReference type="EC" id="3.2.1.23" evidence="3"/>
<sequence>MEINRRRVLAAGVGAAGLAAAGIPLTSPAGAALAGPLTETMVLTGTDADNPVDWEFQVTSGRRSGVWSTIPTPSNWEFHGFGSYNYGSALVPAEKGNYRRSFTPPASWAGRRIFLAFEASMTDTDVRVNGTSAGATHRGGFYPFRFDVTSLVRLGQANLLEVTVSKESGDNSVNDAERRGDYWNFGGIFRPVSLLAFPAARIDRVAVNAQAGGAFAAQVTLAGVTAAGRVTGQIRRLDGTAVGGSFAVAVAAGATAATVTTTVAAPLRWTAETPNLYQVEIVLADGAGTALHSTAVRFGFRTIEVRTGDGIYVNGTKIVLKGANRHTFWPTLGRASSPRLARLDIGLMKEMNMNAVRMSHYPPDAFFLDLCDELGLYVLDELAGWQKRYDEGVGAPLVAAMVRRDVNHPSILFWDNGNEGGWNTALDDDFAQHDPQQRKVLHPWTTFSNVDTSHYQTYASTAAKVAGSTVFLPTEFLHGLYDGGAGAGLNDYWKLMGGGQRAAGGFLWSLVDESIVRDDRGGAIDTAGNLAPDGIVGPFREKEASFFTIRDIWSPIQLNSPDYYANTFPTAFDKSVKIVNRYDFTNIDQCRFTWRLVNFAAPGAGAGHAVTAQGSLTGPNIAPGAVGSLILNLPANWLDSDALELTATDPGGRVVTSWMWRIKKAADFRTRLVVPTSGSVTATETSTSITMTAGTTKITIGKANGRLTGVTRAGVAVSLTNGPAPADGASTFTGLSHFQDGTGWVVQSTYTGDLTSARWRLDANGWLQLEYSYRRTGSHDYFGVGFDYPEANVRGLTWLGDGPHRVYKNRLRGVSTDVWTKQFNNTATGASGFQYPEFKGYHARTYWAALATTEGTITMVAAEEGLFLRLFTPAVGVNPQNATVAYPSKGLSFLDGIPAIGNKFHAAGSLGPESQPNVGAGDYHRSIYFRFGA</sequence>
<feature type="domain" description="Glycoside hydrolase family 2 immunoglobulin-like beta-sandwich" evidence="7">
    <location>
        <begin position="211"/>
        <end position="301"/>
    </location>
</feature>
<evidence type="ECO:0000259" key="8">
    <source>
        <dbReference type="Pfam" id="PF02836"/>
    </source>
</evidence>
<dbReference type="SUPFAM" id="SSF74650">
    <property type="entry name" value="Galactose mutarotase-like"/>
    <property type="match status" value="1"/>
</dbReference>
<feature type="chain" id="PRO_5032816532" description="beta-galactosidase" evidence="6">
    <location>
        <begin position="32"/>
        <end position="933"/>
    </location>
</feature>
<dbReference type="InterPro" id="IPR008979">
    <property type="entry name" value="Galactose-bd-like_sf"/>
</dbReference>
<comment type="caution">
    <text evidence="10">The sequence shown here is derived from an EMBL/GenBank/DDBJ whole genome shotgun (WGS) entry which is preliminary data.</text>
</comment>
<name>A0A841C3G9_9ACTN</name>
<evidence type="ECO:0000259" key="7">
    <source>
        <dbReference type="Pfam" id="PF00703"/>
    </source>
</evidence>
<evidence type="ECO:0000256" key="3">
    <source>
        <dbReference type="ARBA" id="ARBA00012756"/>
    </source>
</evidence>
<dbReference type="GO" id="GO:0009341">
    <property type="term" value="C:beta-galactosidase complex"/>
    <property type="evidence" value="ECO:0007669"/>
    <property type="project" value="TreeGrafter"/>
</dbReference>
<evidence type="ECO:0000259" key="9">
    <source>
        <dbReference type="Pfam" id="PF02837"/>
    </source>
</evidence>
<accession>A0A841C3G9</accession>
<dbReference type="SUPFAM" id="SSF49785">
    <property type="entry name" value="Galactose-binding domain-like"/>
    <property type="match status" value="1"/>
</dbReference>
<dbReference type="Gene3D" id="2.60.40.10">
    <property type="entry name" value="Immunoglobulins"/>
    <property type="match status" value="2"/>
</dbReference>
<evidence type="ECO:0000256" key="1">
    <source>
        <dbReference type="ARBA" id="ARBA00001412"/>
    </source>
</evidence>
<dbReference type="InterPro" id="IPR006103">
    <property type="entry name" value="Glyco_hydro_2_cat"/>
</dbReference>
<gene>
    <name evidence="10" type="ORF">F4553_006934</name>
</gene>
<keyword evidence="6" id="KW-0732">Signal</keyword>
<feature type="signal peptide" evidence="6">
    <location>
        <begin position="1"/>
        <end position="31"/>
    </location>
</feature>
<dbReference type="InterPro" id="IPR036156">
    <property type="entry name" value="Beta-gal/glucu_dom_sf"/>
</dbReference>
<keyword evidence="11" id="KW-1185">Reference proteome</keyword>
<dbReference type="PANTHER" id="PTHR46323">
    <property type="entry name" value="BETA-GALACTOSIDASE"/>
    <property type="match status" value="1"/>
</dbReference>
<dbReference type="Gene3D" id="2.60.120.260">
    <property type="entry name" value="Galactose-binding domain-like"/>
    <property type="match status" value="1"/>
</dbReference>
<dbReference type="Pfam" id="PF02837">
    <property type="entry name" value="Glyco_hydro_2_N"/>
    <property type="match status" value="1"/>
</dbReference>
<evidence type="ECO:0000313" key="10">
    <source>
        <dbReference type="EMBL" id="MBB5873500.1"/>
    </source>
</evidence>
<dbReference type="AlphaFoldDB" id="A0A841C3G9"/>
<dbReference type="RefSeq" id="WP_221470589.1">
    <property type="nucleotide sequence ID" value="NZ_JACHMN010000003.1"/>
</dbReference>
<feature type="domain" description="Glycoside hydrolase family 2 catalytic" evidence="8">
    <location>
        <begin position="305"/>
        <end position="426"/>
    </location>
</feature>
<dbReference type="GO" id="GO:0004565">
    <property type="term" value="F:beta-galactosidase activity"/>
    <property type="evidence" value="ECO:0007669"/>
    <property type="project" value="UniProtKB-EC"/>
</dbReference>
<dbReference type="InterPro" id="IPR017853">
    <property type="entry name" value="GH"/>
</dbReference>
<dbReference type="SUPFAM" id="SSF49303">
    <property type="entry name" value="beta-Galactosidase/glucuronidase domain"/>
    <property type="match status" value="2"/>
</dbReference>
<dbReference type="InterPro" id="IPR006311">
    <property type="entry name" value="TAT_signal"/>
</dbReference>
<feature type="domain" description="Glycosyl hydrolases family 2 sugar binding" evidence="9">
    <location>
        <begin position="68"/>
        <end position="198"/>
    </location>
</feature>
<keyword evidence="4" id="KW-0378">Hydrolase</keyword>
<dbReference type="Gene3D" id="3.20.20.80">
    <property type="entry name" value="Glycosidases"/>
    <property type="match status" value="1"/>
</dbReference>
<dbReference type="GO" id="GO:0030246">
    <property type="term" value="F:carbohydrate binding"/>
    <property type="evidence" value="ECO:0007669"/>
    <property type="project" value="InterPro"/>
</dbReference>
<dbReference type="PRINTS" id="PR00132">
    <property type="entry name" value="GLHYDRLASE2"/>
</dbReference>
<organism evidence="10 11">
    <name type="scientific">Allocatelliglobosispora scoriae</name>
    <dbReference type="NCBI Taxonomy" id="643052"/>
    <lineage>
        <taxon>Bacteria</taxon>
        <taxon>Bacillati</taxon>
        <taxon>Actinomycetota</taxon>
        <taxon>Actinomycetes</taxon>
        <taxon>Micromonosporales</taxon>
        <taxon>Micromonosporaceae</taxon>
        <taxon>Allocatelliglobosispora</taxon>
    </lineage>
</organism>
<dbReference type="InterPro" id="IPR050347">
    <property type="entry name" value="Bact_Beta-galactosidase"/>
</dbReference>
<protein>
    <recommendedName>
        <fullName evidence="3">beta-galactosidase</fullName>
        <ecNumber evidence="3">3.2.1.23</ecNumber>
    </recommendedName>
</protein>
<evidence type="ECO:0000313" key="11">
    <source>
        <dbReference type="Proteomes" id="UP000587527"/>
    </source>
</evidence>
<reference evidence="10 11" key="1">
    <citation type="submission" date="2020-08" db="EMBL/GenBank/DDBJ databases">
        <title>Sequencing the genomes of 1000 actinobacteria strains.</title>
        <authorList>
            <person name="Klenk H.-P."/>
        </authorList>
    </citation>
    <scope>NUCLEOTIDE SEQUENCE [LARGE SCALE GENOMIC DNA]</scope>
    <source>
        <strain evidence="10 11">DSM 45362</strain>
    </source>
</reference>
<comment type="similarity">
    <text evidence="2">Belongs to the glycosyl hydrolase 2 family.</text>
</comment>
<proteinExistence type="inferred from homology"/>
<evidence type="ECO:0000256" key="2">
    <source>
        <dbReference type="ARBA" id="ARBA00007401"/>
    </source>
</evidence>
<comment type="catalytic activity">
    <reaction evidence="1">
        <text>Hydrolysis of terminal non-reducing beta-D-galactose residues in beta-D-galactosides.</text>
        <dbReference type="EC" id="3.2.1.23"/>
    </reaction>
</comment>
<dbReference type="InterPro" id="IPR014718">
    <property type="entry name" value="GH-type_carb-bd"/>
</dbReference>
<evidence type="ECO:0000256" key="6">
    <source>
        <dbReference type="SAM" id="SignalP"/>
    </source>
</evidence>
<dbReference type="Gene3D" id="2.70.98.10">
    <property type="match status" value="1"/>
</dbReference>
<evidence type="ECO:0000256" key="4">
    <source>
        <dbReference type="ARBA" id="ARBA00022801"/>
    </source>
</evidence>
<dbReference type="InterPro" id="IPR013783">
    <property type="entry name" value="Ig-like_fold"/>
</dbReference>
<dbReference type="InterPro" id="IPR006104">
    <property type="entry name" value="Glyco_hydro_2_N"/>
</dbReference>
<evidence type="ECO:0000256" key="5">
    <source>
        <dbReference type="ARBA" id="ARBA00023295"/>
    </source>
</evidence>
<dbReference type="InterPro" id="IPR011013">
    <property type="entry name" value="Gal_mutarotase_sf_dom"/>
</dbReference>
<dbReference type="GO" id="GO:0005990">
    <property type="term" value="P:lactose catabolic process"/>
    <property type="evidence" value="ECO:0007669"/>
    <property type="project" value="TreeGrafter"/>
</dbReference>
<dbReference type="EMBL" id="JACHMN010000003">
    <property type="protein sequence ID" value="MBB5873500.1"/>
    <property type="molecule type" value="Genomic_DNA"/>
</dbReference>
<dbReference type="PANTHER" id="PTHR46323:SF2">
    <property type="entry name" value="BETA-GALACTOSIDASE"/>
    <property type="match status" value="1"/>
</dbReference>
<dbReference type="Proteomes" id="UP000587527">
    <property type="component" value="Unassembled WGS sequence"/>
</dbReference>